<evidence type="ECO:0000256" key="1">
    <source>
        <dbReference type="SAM" id="SignalP"/>
    </source>
</evidence>
<keyword evidence="3" id="KW-1185">Reference proteome</keyword>
<dbReference type="EMBL" id="CP060714">
    <property type="protein sequence ID" value="QNN56787.1"/>
    <property type="molecule type" value="Genomic_DNA"/>
</dbReference>
<dbReference type="Proteomes" id="UP000515811">
    <property type="component" value="Chromosome"/>
</dbReference>
<feature type="signal peptide" evidence="1">
    <location>
        <begin position="1"/>
        <end position="23"/>
    </location>
</feature>
<evidence type="ECO:0000313" key="3">
    <source>
        <dbReference type="Proteomes" id="UP000515811"/>
    </source>
</evidence>
<dbReference type="KEGG" id="drg:H9K76_20150"/>
<sequence>MKNTIRSAAAIALMALGAISAQAQVQSAEAGFAPDIANAQSTLSRQQVSNAYDAAQKAGTLQLNGGDAYRPVNDIRGTSSALTRAQVQSEAVAFNHNGGLLAGEGSVQ</sequence>
<dbReference type="RefSeq" id="WP_187597053.1">
    <property type="nucleotide sequence ID" value="NZ_CP060714.1"/>
</dbReference>
<evidence type="ECO:0000313" key="2">
    <source>
        <dbReference type="EMBL" id="QNN56787.1"/>
    </source>
</evidence>
<gene>
    <name evidence="2" type="ORF">H9K76_20150</name>
</gene>
<protein>
    <submittedName>
        <fullName evidence="2">DUF4148 domain-containing protein</fullName>
    </submittedName>
</protein>
<dbReference type="AlphaFoldDB" id="A0A7G9RMG2"/>
<feature type="chain" id="PRO_5029005070" evidence="1">
    <location>
        <begin position="24"/>
        <end position="108"/>
    </location>
</feature>
<keyword evidence="1" id="KW-0732">Signal</keyword>
<proteinExistence type="predicted"/>
<name>A0A7G9RMG2_9BURK</name>
<reference evidence="2 3" key="1">
    <citation type="submission" date="2020-08" db="EMBL/GenBank/DDBJ databases">
        <title>Genome sequence of Diaphorobacter ruginosibacter DSM 27467T.</title>
        <authorList>
            <person name="Hyun D.-W."/>
            <person name="Bae J.-W."/>
        </authorList>
    </citation>
    <scope>NUCLEOTIDE SEQUENCE [LARGE SCALE GENOMIC DNA]</scope>
    <source>
        <strain evidence="2 3">DSM 27467</strain>
    </source>
</reference>
<accession>A0A7G9RMG2</accession>
<organism evidence="2 3">
    <name type="scientific">Diaphorobacter ruginosibacter</name>
    <dbReference type="NCBI Taxonomy" id="1715720"/>
    <lineage>
        <taxon>Bacteria</taxon>
        <taxon>Pseudomonadati</taxon>
        <taxon>Pseudomonadota</taxon>
        <taxon>Betaproteobacteria</taxon>
        <taxon>Burkholderiales</taxon>
        <taxon>Comamonadaceae</taxon>
        <taxon>Diaphorobacter</taxon>
    </lineage>
</organism>